<feature type="transmembrane region" description="Helical" evidence="7">
    <location>
        <begin position="115"/>
        <end position="137"/>
    </location>
</feature>
<dbReference type="Gene3D" id="1.10.3720.10">
    <property type="entry name" value="MetI-like"/>
    <property type="match status" value="1"/>
</dbReference>
<evidence type="ECO:0000256" key="4">
    <source>
        <dbReference type="ARBA" id="ARBA00022692"/>
    </source>
</evidence>
<dbReference type="EMBL" id="CP119108">
    <property type="protein sequence ID" value="WEG08479.1"/>
    <property type="molecule type" value="Genomic_DNA"/>
</dbReference>
<dbReference type="PROSITE" id="PS50928">
    <property type="entry name" value="ABC_TM1"/>
    <property type="match status" value="1"/>
</dbReference>
<sequence length="277" mass="28995">MTTTEISVGRRGATRSRRPRPASTAAVRVLSKIGFVVAALLVWQIAAAAGDLGAVPTPVDVGAAILVVFINGQVWAPLGVTLAAAALAFAVSTAIGVAVGFLLGASNLAYRLSVFVLDFCRTIPALGLMPLIVLVFGAKMQGTVVLAVIGAVWAVLLQTIYGVRDVDPVARDSFRSYRVRRIDVVFRLILPSAAPYIATGLRLAAAVALLITLSAEIIIPSPGIGQEIMLAQSGGAIPEMYAYIVLAGLLGVAINAVFVALEHVVLAWHPTHREESR</sequence>
<evidence type="ECO:0000259" key="9">
    <source>
        <dbReference type="PROSITE" id="PS50928"/>
    </source>
</evidence>
<dbReference type="PANTHER" id="PTHR30151:SF38">
    <property type="entry name" value="ALIPHATIC SULFONATES TRANSPORT PERMEASE PROTEIN SSUC-RELATED"/>
    <property type="match status" value="1"/>
</dbReference>
<keyword evidence="6 7" id="KW-0472">Membrane</keyword>
<reference evidence="10 11" key="1">
    <citation type="submission" date="2023-03" db="EMBL/GenBank/DDBJ databases">
        <title>Genome sequence of Microbacterium sp. KACC 23027.</title>
        <authorList>
            <person name="Kim S."/>
            <person name="Heo J."/>
            <person name="Kwon S.-W."/>
        </authorList>
    </citation>
    <scope>NUCLEOTIDE SEQUENCE [LARGE SCALE GENOMIC DNA]</scope>
    <source>
        <strain evidence="10 11">KACC 23027</strain>
    </source>
</reference>
<feature type="transmembrane region" description="Helical" evidence="7">
    <location>
        <begin position="240"/>
        <end position="261"/>
    </location>
</feature>
<evidence type="ECO:0000256" key="6">
    <source>
        <dbReference type="ARBA" id="ARBA00023136"/>
    </source>
</evidence>
<evidence type="ECO:0000256" key="5">
    <source>
        <dbReference type="ARBA" id="ARBA00022989"/>
    </source>
</evidence>
<dbReference type="SUPFAM" id="SSF161098">
    <property type="entry name" value="MetI-like"/>
    <property type="match status" value="1"/>
</dbReference>
<feature type="region of interest" description="Disordered" evidence="8">
    <location>
        <begin position="1"/>
        <end position="20"/>
    </location>
</feature>
<dbReference type="CDD" id="cd06261">
    <property type="entry name" value="TM_PBP2"/>
    <property type="match status" value="1"/>
</dbReference>
<comment type="subcellular location">
    <subcellularLocation>
        <location evidence="1 7">Cell membrane</location>
        <topology evidence="1 7">Multi-pass membrane protein</topology>
    </subcellularLocation>
</comment>
<evidence type="ECO:0000256" key="3">
    <source>
        <dbReference type="ARBA" id="ARBA00022475"/>
    </source>
</evidence>
<organism evidence="10 11">
    <name type="scientific">Microbacterium horticulturae</name>
    <dbReference type="NCBI Taxonomy" id="3028316"/>
    <lineage>
        <taxon>Bacteria</taxon>
        <taxon>Bacillati</taxon>
        <taxon>Actinomycetota</taxon>
        <taxon>Actinomycetes</taxon>
        <taxon>Micrococcales</taxon>
        <taxon>Microbacteriaceae</taxon>
        <taxon>Microbacterium</taxon>
    </lineage>
</organism>
<keyword evidence="2 7" id="KW-0813">Transport</keyword>
<evidence type="ECO:0000256" key="1">
    <source>
        <dbReference type="ARBA" id="ARBA00004651"/>
    </source>
</evidence>
<keyword evidence="11" id="KW-1185">Reference proteome</keyword>
<dbReference type="Proteomes" id="UP001214553">
    <property type="component" value="Chromosome"/>
</dbReference>
<keyword evidence="4 7" id="KW-0812">Transmembrane</keyword>
<keyword evidence="3" id="KW-1003">Cell membrane</keyword>
<evidence type="ECO:0000313" key="11">
    <source>
        <dbReference type="Proteomes" id="UP001214553"/>
    </source>
</evidence>
<evidence type="ECO:0000256" key="8">
    <source>
        <dbReference type="SAM" id="MobiDB-lite"/>
    </source>
</evidence>
<evidence type="ECO:0000256" key="7">
    <source>
        <dbReference type="RuleBase" id="RU363032"/>
    </source>
</evidence>
<evidence type="ECO:0000313" key="10">
    <source>
        <dbReference type="EMBL" id="WEG08479.1"/>
    </source>
</evidence>
<accession>A0ABY8BWD4</accession>
<proteinExistence type="inferred from homology"/>
<keyword evidence="5 7" id="KW-1133">Transmembrane helix</keyword>
<protein>
    <submittedName>
        <fullName evidence="10">ABC transporter permease subunit</fullName>
    </submittedName>
</protein>
<comment type="similarity">
    <text evidence="7">Belongs to the binding-protein-dependent transport system permease family.</text>
</comment>
<dbReference type="RefSeq" id="WP_275277807.1">
    <property type="nucleotide sequence ID" value="NZ_CP119108.1"/>
</dbReference>
<name>A0ABY8BWD4_9MICO</name>
<dbReference type="Pfam" id="PF00528">
    <property type="entry name" value="BPD_transp_1"/>
    <property type="match status" value="1"/>
</dbReference>
<dbReference type="PANTHER" id="PTHR30151">
    <property type="entry name" value="ALKANE SULFONATE ABC TRANSPORTER-RELATED, MEMBRANE SUBUNIT"/>
    <property type="match status" value="1"/>
</dbReference>
<feature type="transmembrane region" description="Helical" evidence="7">
    <location>
        <begin position="82"/>
        <end position="103"/>
    </location>
</feature>
<evidence type="ECO:0000256" key="2">
    <source>
        <dbReference type="ARBA" id="ARBA00022448"/>
    </source>
</evidence>
<feature type="transmembrane region" description="Helical" evidence="7">
    <location>
        <begin position="25"/>
        <end position="46"/>
    </location>
</feature>
<gene>
    <name evidence="10" type="ORF">PU630_14715</name>
</gene>
<feature type="domain" description="ABC transmembrane type-1" evidence="9">
    <location>
        <begin position="78"/>
        <end position="262"/>
    </location>
</feature>
<dbReference type="InterPro" id="IPR000515">
    <property type="entry name" value="MetI-like"/>
</dbReference>
<dbReference type="InterPro" id="IPR035906">
    <property type="entry name" value="MetI-like_sf"/>
</dbReference>
<feature type="transmembrane region" description="Helical" evidence="7">
    <location>
        <begin position="144"/>
        <end position="163"/>
    </location>
</feature>